<dbReference type="STRING" id="1461582.BN1048_00156"/>
<name>A0A078M0W0_9STAP</name>
<dbReference type="AlphaFoldDB" id="A0A078M0W0"/>
<dbReference type="Proteomes" id="UP000044136">
    <property type="component" value="Unassembled WGS sequence"/>
</dbReference>
<dbReference type="RefSeq" id="WP_052108702.1">
    <property type="nucleotide sequence ID" value="NZ_CCSE01000001.1"/>
</dbReference>
<dbReference type="FunFam" id="3.40.50.880:FF:000003">
    <property type="entry name" value="Anthranilate synthase component II"/>
    <property type="match status" value="1"/>
</dbReference>
<evidence type="ECO:0000256" key="1">
    <source>
        <dbReference type="ARBA" id="ARBA00022962"/>
    </source>
</evidence>
<evidence type="ECO:0000313" key="4">
    <source>
        <dbReference type="Proteomes" id="UP000044136"/>
    </source>
</evidence>
<dbReference type="PANTHER" id="PTHR43418">
    <property type="entry name" value="MULTIFUNCTIONAL TRYPTOPHAN BIOSYNTHESIS PROTEIN-RELATED"/>
    <property type="match status" value="1"/>
</dbReference>
<dbReference type="Gene3D" id="3.40.50.880">
    <property type="match status" value="1"/>
</dbReference>
<dbReference type="CDD" id="cd01743">
    <property type="entry name" value="GATase1_Anthranilate_Synthase"/>
    <property type="match status" value="1"/>
</dbReference>
<dbReference type="Pfam" id="PF00117">
    <property type="entry name" value="GATase"/>
    <property type="match status" value="1"/>
</dbReference>
<dbReference type="eggNOG" id="COG0512">
    <property type="taxonomic scope" value="Bacteria"/>
</dbReference>
<feature type="domain" description="Glutamine amidotransferase" evidence="2">
    <location>
        <begin position="4"/>
        <end position="186"/>
    </location>
</feature>
<accession>A0A078M0W0</accession>
<dbReference type="PANTHER" id="PTHR43418:SF4">
    <property type="entry name" value="MULTIFUNCTIONAL TRYPTOPHAN BIOSYNTHESIS PROTEIN"/>
    <property type="match status" value="1"/>
</dbReference>
<dbReference type="GO" id="GO:0005829">
    <property type="term" value="C:cytosol"/>
    <property type="evidence" value="ECO:0007669"/>
    <property type="project" value="TreeGrafter"/>
</dbReference>
<dbReference type="InterPro" id="IPR050472">
    <property type="entry name" value="Anth_synth/Amidotransfase"/>
</dbReference>
<organism evidence="3 4">
    <name type="scientific">Jeotgalicoccus saudimassiliensis</name>
    <dbReference type="NCBI Taxonomy" id="1461582"/>
    <lineage>
        <taxon>Bacteria</taxon>
        <taxon>Bacillati</taxon>
        <taxon>Bacillota</taxon>
        <taxon>Bacilli</taxon>
        <taxon>Bacillales</taxon>
        <taxon>Staphylococcaceae</taxon>
        <taxon>Jeotgalicoccus</taxon>
    </lineage>
</organism>
<sequence length="200" mass="22816">MNLLMIDNYDSFTYNLVHYIESNPYNAGIKVVTPDQLDDNLIEEFNIIGLIISPGPSHPKDRPEVIEFINRHYKTLPVLGICLGHQMLWHMFGGEVSRGERPIHGHPYDVHHDGEGLYKGLTSPLRGCRYHSLTCYGELEDFEIAGRTADGTNMAIRHKDYPVFGVQYHPEAILSEHGRAQLNNFIRIAVEESHESTYKV</sequence>
<dbReference type="EMBL" id="CCSE01000001">
    <property type="protein sequence ID" value="CDZ99037.1"/>
    <property type="molecule type" value="Genomic_DNA"/>
</dbReference>
<gene>
    <name evidence="3" type="primary">pabA</name>
    <name evidence="3" type="ORF">BN1048_00156</name>
</gene>
<dbReference type="NCBIfam" id="TIGR00566">
    <property type="entry name" value="trpG_papA"/>
    <property type="match status" value="1"/>
</dbReference>
<dbReference type="InterPro" id="IPR017926">
    <property type="entry name" value="GATASE"/>
</dbReference>
<evidence type="ECO:0000313" key="3">
    <source>
        <dbReference type="EMBL" id="CDZ99037.1"/>
    </source>
</evidence>
<dbReference type="PROSITE" id="PS51273">
    <property type="entry name" value="GATASE_TYPE_1"/>
    <property type="match status" value="1"/>
</dbReference>
<dbReference type="SUPFAM" id="SSF52317">
    <property type="entry name" value="Class I glutamine amidotransferase-like"/>
    <property type="match status" value="1"/>
</dbReference>
<keyword evidence="1" id="KW-0315">Glutamine amidotransferase</keyword>
<dbReference type="PRINTS" id="PR00099">
    <property type="entry name" value="CPSGATASE"/>
</dbReference>
<dbReference type="InterPro" id="IPR029062">
    <property type="entry name" value="Class_I_gatase-like"/>
</dbReference>
<evidence type="ECO:0000259" key="2">
    <source>
        <dbReference type="Pfam" id="PF00117"/>
    </source>
</evidence>
<dbReference type="PRINTS" id="PR00096">
    <property type="entry name" value="GATASE"/>
</dbReference>
<keyword evidence="4" id="KW-1185">Reference proteome</keyword>
<proteinExistence type="predicted"/>
<dbReference type="PRINTS" id="PR00097">
    <property type="entry name" value="ANTSNTHASEII"/>
</dbReference>
<dbReference type="HOGENOM" id="CLU_014340_1_2_9"/>
<dbReference type="GO" id="GO:0000162">
    <property type="term" value="P:L-tryptophan biosynthetic process"/>
    <property type="evidence" value="ECO:0007669"/>
    <property type="project" value="TreeGrafter"/>
</dbReference>
<dbReference type="GO" id="GO:0004049">
    <property type="term" value="F:anthranilate synthase activity"/>
    <property type="evidence" value="ECO:0007669"/>
    <property type="project" value="TreeGrafter"/>
</dbReference>
<reference evidence="3 4" key="1">
    <citation type="submission" date="2014-07" db="EMBL/GenBank/DDBJ databases">
        <authorList>
            <person name="Urmite Genomes Urmite Genomes"/>
        </authorList>
    </citation>
    <scope>NUCLEOTIDE SEQUENCE [LARGE SCALE GENOMIC DNA]</scope>
    <source>
        <strain evidence="3 4">13MG44_air</strain>
    </source>
</reference>
<protein>
    <submittedName>
        <fullName evidence="3">Aminodeoxychorismate/anthranilate synthase component 2</fullName>
    </submittedName>
</protein>
<dbReference type="InterPro" id="IPR006221">
    <property type="entry name" value="TrpG/PapA_dom"/>
</dbReference>